<dbReference type="SUPFAM" id="SSF55729">
    <property type="entry name" value="Acyl-CoA N-acyltransferases (Nat)"/>
    <property type="match status" value="1"/>
</dbReference>
<dbReference type="OrthoDB" id="9803233at2"/>
<dbReference type="RefSeq" id="WP_146357638.1">
    <property type="nucleotide sequence ID" value="NZ_VOBR01000025.1"/>
</dbReference>
<accession>A0A563EL05</accession>
<dbReference type="InterPro" id="IPR016181">
    <property type="entry name" value="Acyl_CoA_acyltransferase"/>
</dbReference>
<evidence type="ECO:0000313" key="4">
    <source>
        <dbReference type="EMBL" id="TWP47556.1"/>
    </source>
</evidence>
<dbReference type="AlphaFoldDB" id="A0A563EL05"/>
<keyword evidence="5" id="KW-1185">Reference proteome</keyword>
<proteinExistence type="predicted"/>
<dbReference type="CDD" id="cd04301">
    <property type="entry name" value="NAT_SF"/>
    <property type="match status" value="1"/>
</dbReference>
<evidence type="ECO:0000313" key="5">
    <source>
        <dbReference type="Proteomes" id="UP000316639"/>
    </source>
</evidence>
<protein>
    <submittedName>
        <fullName evidence="4">GNAT family N-acetyltransferase</fullName>
    </submittedName>
</protein>
<sequence>MDITLRPAAPADDEWCFQLHKAALGDVVAATWGWDDDVQRDHHAKSFRPGAWQIIVVDGQDAGVLIVERRPAEVCLARIEIHPGHQGRGVGTRLVEDLLAEARHRDQPLVLEVIEANHRAQALYERLGFVETGRRGVKVLMSAGRPAAPR</sequence>
<evidence type="ECO:0000259" key="3">
    <source>
        <dbReference type="PROSITE" id="PS51186"/>
    </source>
</evidence>
<dbReference type="Pfam" id="PF00583">
    <property type="entry name" value="Acetyltransf_1"/>
    <property type="match status" value="1"/>
</dbReference>
<name>A0A563EL05_9PSEU</name>
<dbReference type="EMBL" id="VOBR01000025">
    <property type="protein sequence ID" value="TWP47556.1"/>
    <property type="molecule type" value="Genomic_DNA"/>
</dbReference>
<dbReference type="PROSITE" id="PS51186">
    <property type="entry name" value="GNAT"/>
    <property type="match status" value="1"/>
</dbReference>
<gene>
    <name evidence="4" type="ORF">FKR81_31855</name>
</gene>
<dbReference type="Proteomes" id="UP000316639">
    <property type="component" value="Unassembled WGS sequence"/>
</dbReference>
<feature type="domain" description="N-acetyltransferase" evidence="3">
    <location>
        <begin position="3"/>
        <end position="146"/>
    </location>
</feature>
<comment type="caution">
    <text evidence="4">The sequence shown here is derived from an EMBL/GenBank/DDBJ whole genome shotgun (WGS) entry which is preliminary data.</text>
</comment>
<dbReference type="InterPro" id="IPR050680">
    <property type="entry name" value="YpeA/RimI_acetyltransf"/>
</dbReference>
<evidence type="ECO:0000256" key="1">
    <source>
        <dbReference type="ARBA" id="ARBA00022679"/>
    </source>
</evidence>
<keyword evidence="1 4" id="KW-0808">Transferase</keyword>
<dbReference type="GO" id="GO:0016747">
    <property type="term" value="F:acyltransferase activity, transferring groups other than amino-acyl groups"/>
    <property type="evidence" value="ECO:0007669"/>
    <property type="project" value="InterPro"/>
</dbReference>
<dbReference type="PANTHER" id="PTHR43420">
    <property type="entry name" value="ACETYLTRANSFERASE"/>
    <property type="match status" value="1"/>
</dbReference>
<dbReference type="Gene3D" id="3.40.630.30">
    <property type="match status" value="1"/>
</dbReference>
<dbReference type="InterPro" id="IPR000182">
    <property type="entry name" value="GNAT_dom"/>
</dbReference>
<evidence type="ECO:0000256" key="2">
    <source>
        <dbReference type="ARBA" id="ARBA00023315"/>
    </source>
</evidence>
<organism evidence="4 5">
    <name type="scientific">Lentzea tibetensis</name>
    <dbReference type="NCBI Taxonomy" id="2591470"/>
    <lineage>
        <taxon>Bacteria</taxon>
        <taxon>Bacillati</taxon>
        <taxon>Actinomycetota</taxon>
        <taxon>Actinomycetes</taxon>
        <taxon>Pseudonocardiales</taxon>
        <taxon>Pseudonocardiaceae</taxon>
        <taxon>Lentzea</taxon>
    </lineage>
</organism>
<keyword evidence="2" id="KW-0012">Acyltransferase</keyword>
<reference evidence="4 5" key="1">
    <citation type="submission" date="2019-07" db="EMBL/GenBank/DDBJ databases">
        <title>Lentzea xizangensis sp. nov., isolated from Qinghai-Tibetan Plateau Soils.</title>
        <authorList>
            <person name="Huang J."/>
        </authorList>
    </citation>
    <scope>NUCLEOTIDE SEQUENCE [LARGE SCALE GENOMIC DNA]</scope>
    <source>
        <strain evidence="4 5">FXJ1.1311</strain>
    </source>
</reference>